<dbReference type="HOGENOM" id="CLU_275884_0_0_1"/>
<feature type="region of interest" description="Disordered" evidence="2">
    <location>
        <begin position="23"/>
        <end position="74"/>
    </location>
</feature>
<feature type="region of interest" description="Disordered" evidence="2">
    <location>
        <begin position="226"/>
        <end position="271"/>
    </location>
</feature>
<dbReference type="InterPro" id="IPR008862">
    <property type="entry name" value="Tcp11"/>
</dbReference>
<dbReference type="Pfam" id="PF05794">
    <property type="entry name" value="Tcp11"/>
    <property type="match status" value="1"/>
</dbReference>
<dbReference type="GeneID" id="16992767"/>
<keyword evidence="4" id="KW-1185">Reference proteome</keyword>
<dbReference type="RefSeq" id="XP_005535599.1">
    <property type="nucleotide sequence ID" value="XM_005535542.1"/>
</dbReference>
<name>M1VFL3_CYAM1</name>
<feature type="region of interest" description="Disordered" evidence="2">
    <location>
        <begin position="679"/>
        <end position="710"/>
    </location>
</feature>
<feature type="compositionally biased region" description="Basic and acidic residues" evidence="2">
    <location>
        <begin position="90"/>
        <end position="101"/>
    </location>
</feature>
<accession>M1VFL3</accession>
<feature type="compositionally biased region" description="Basic and acidic residues" evidence="2">
    <location>
        <begin position="697"/>
        <end position="710"/>
    </location>
</feature>
<organism evidence="3 4">
    <name type="scientific">Cyanidioschyzon merolae (strain NIES-3377 / 10D)</name>
    <name type="common">Unicellular red alga</name>
    <dbReference type="NCBI Taxonomy" id="280699"/>
    <lineage>
        <taxon>Eukaryota</taxon>
        <taxon>Rhodophyta</taxon>
        <taxon>Bangiophyceae</taxon>
        <taxon>Cyanidiales</taxon>
        <taxon>Cyanidiaceae</taxon>
        <taxon>Cyanidioschyzon</taxon>
    </lineage>
</organism>
<gene>
    <name evidence="3" type="ORF">CYME_CME088C</name>
</gene>
<dbReference type="OrthoDB" id="10582530at2759"/>
<comment type="similarity">
    <text evidence="1">Belongs to the TCP11 family.</text>
</comment>
<evidence type="ECO:0000256" key="1">
    <source>
        <dbReference type="ARBA" id="ARBA00010954"/>
    </source>
</evidence>
<evidence type="ECO:0000256" key="2">
    <source>
        <dbReference type="SAM" id="MobiDB-lite"/>
    </source>
</evidence>
<proteinExistence type="inferred from homology"/>
<feature type="compositionally biased region" description="Polar residues" evidence="2">
    <location>
        <begin position="33"/>
        <end position="42"/>
    </location>
</feature>
<evidence type="ECO:0000313" key="3">
    <source>
        <dbReference type="EMBL" id="BAM79313.1"/>
    </source>
</evidence>
<dbReference type="Gramene" id="CME088CT">
    <property type="protein sequence ID" value="CME088CT"/>
    <property type="gene ID" value="CME088C"/>
</dbReference>
<dbReference type="Proteomes" id="UP000007014">
    <property type="component" value="Chromosome 5"/>
</dbReference>
<evidence type="ECO:0000313" key="4">
    <source>
        <dbReference type="Proteomes" id="UP000007014"/>
    </source>
</evidence>
<feature type="compositionally biased region" description="Low complexity" evidence="2">
    <location>
        <begin position="48"/>
        <end position="59"/>
    </location>
</feature>
<reference evidence="3 4" key="2">
    <citation type="journal article" date="2007" name="BMC Biol.">
        <title>A 100%-complete sequence reveals unusually simple genomic features in the hot-spring red alga Cyanidioschyzon merolae.</title>
        <authorList>
            <person name="Nozaki H."/>
            <person name="Takano H."/>
            <person name="Misumi O."/>
            <person name="Terasawa K."/>
            <person name="Matsuzaki M."/>
            <person name="Maruyama S."/>
            <person name="Nishida K."/>
            <person name="Yagisawa F."/>
            <person name="Yoshida Y."/>
            <person name="Fujiwara T."/>
            <person name="Takio S."/>
            <person name="Tamura K."/>
            <person name="Chung S.J."/>
            <person name="Nakamura S."/>
            <person name="Kuroiwa H."/>
            <person name="Tanaka K."/>
            <person name="Sato N."/>
            <person name="Kuroiwa T."/>
        </authorList>
    </citation>
    <scope>NUCLEOTIDE SEQUENCE [LARGE SCALE GENOMIC DNA]</scope>
    <source>
        <strain evidence="3 4">10D</strain>
    </source>
</reference>
<reference evidence="3 4" key="1">
    <citation type="journal article" date="2004" name="Nature">
        <title>Genome sequence of the ultrasmall unicellular red alga Cyanidioschyzon merolae 10D.</title>
        <authorList>
            <person name="Matsuzaki M."/>
            <person name="Misumi O."/>
            <person name="Shin-i T."/>
            <person name="Maruyama S."/>
            <person name="Takahara M."/>
            <person name="Miyagishima S."/>
            <person name="Mori T."/>
            <person name="Nishida K."/>
            <person name="Yagisawa F."/>
            <person name="Nishida K."/>
            <person name="Yoshida Y."/>
            <person name="Nishimura Y."/>
            <person name="Nakao S."/>
            <person name="Kobayashi T."/>
            <person name="Momoyama Y."/>
            <person name="Higashiyama T."/>
            <person name="Minoda A."/>
            <person name="Sano M."/>
            <person name="Nomoto H."/>
            <person name="Oishi K."/>
            <person name="Hayashi H."/>
            <person name="Ohta F."/>
            <person name="Nishizaka S."/>
            <person name="Haga S."/>
            <person name="Miura S."/>
            <person name="Morishita T."/>
            <person name="Kabeya Y."/>
            <person name="Terasawa K."/>
            <person name="Suzuki Y."/>
            <person name="Ishii Y."/>
            <person name="Asakawa S."/>
            <person name="Takano H."/>
            <person name="Ohta N."/>
            <person name="Kuroiwa H."/>
            <person name="Tanaka K."/>
            <person name="Shimizu N."/>
            <person name="Sugano S."/>
            <person name="Sato N."/>
            <person name="Nozaki H."/>
            <person name="Ogasawara N."/>
            <person name="Kohara Y."/>
            <person name="Kuroiwa T."/>
        </authorList>
    </citation>
    <scope>NUCLEOTIDE SEQUENCE [LARGE SCALE GENOMIC DNA]</scope>
    <source>
        <strain evidence="3 4">10D</strain>
    </source>
</reference>
<dbReference type="AlphaFoldDB" id="M1VFL3"/>
<dbReference type="KEGG" id="cme:CYME_CME088C"/>
<feature type="region of interest" description="Disordered" evidence="2">
    <location>
        <begin position="90"/>
        <end position="121"/>
    </location>
</feature>
<protein>
    <submittedName>
        <fullName evidence="3">Uncharacterized protein</fullName>
    </submittedName>
</protein>
<feature type="compositionally biased region" description="Basic and acidic residues" evidence="2">
    <location>
        <begin position="254"/>
        <end position="264"/>
    </location>
</feature>
<dbReference type="EMBL" id="AP006487">
    <property type="protein sequence ID" value="BAM79313.1"/>
    <property type="molecule type" value="Genomic_DNA"/>
</dbReference>
<feature type="region of interest" description="Disordered" evidence="2">
    <location>
        <begin position="284"/>
        <end position="324"/>
    </location>
</feature>
<sequence>MDTQSNEWIIEWCLDRKEKYGSESSLAKEAADSQVSWCSPCTTPGRASEPWSSGVSSPGEGVGRNTNDRLGNDAHPQRRCLLLPRLVESPEKAEKRPASADKRRRCFVTESPRSGSAQRRRQLWLSASHSFEGRVSLDALQAELEAAARRREEKQRYRQERVRQHWKRVLLKAAEARTALAERYRHQWLAKERAMEAAAVKRERERVRNARRVRNASRALHRRLAIVPGDGSPSQCRGQGRYPETDDAVQTDTSSKELAERASPHPDSASATYLESASAYPISEQRISPELRGSQANATRKSRESANQNESAEESCSRPEPPARQATHAVPCQELEIAAAACCYLHRAGFPLRAGISFEEATREHLQVPACIQHADQLLKALTGWIQAQERALIAMDAANSAAPSECRLHSRGDGRVFLASFLVHRFPEYALGDQTAEHLCAFARNLVDRFAQLAAAAATKPRTDNQFERNIAGFVQSWRCWKRAFIAWKRRDAAQLLEGLAHELAALDKLRGTVRSATTHQSATVANQTIGYWEREVNQLQDRLHEMTRLVGGVQAERYVQRLATRLVSAAPETEPGALTAELDAVSGLVRDTNQVAAAGLDVNTVLAHEILVDLPSFRERVQSSCAAAWPIPSALSRRIHCWLRKAYFDRFREALVCKAYVTLFVDAVRDLREVLRQLLPPPPPSKTPQSSSLSARREDDFPAEDPQRQRRTLYAAEVERMHDVIDRELDPSYWRQRLEALIEAENSTTSTSNQTLLRQVALESLAHIIFIAVQVLFLVQMPAKDASLVQAWAPAADRAAGVTGEKAVLRPPTRHAVAKALQERINQHSLIEDAIVHVWEELFDLIEDRQRDLRIARIERMIPLVQQFGPAREYAVMMNKFPGLPRSRQWLATFGASAGIQSGSEGAKMPAPRIDAESATAGTRPLLNPHRRTQRDLMTTLGFTLQRVLIWTFTHPEAESLLSPEQIPEMLLLDRDRLLSWRNAGRCLVEKAAMLLRTRHCVYTGANLGAQPDEVWSALHAAIKASGHGLNTSNVAERILDAIECTLVSLDLDVAARTEIIRRLRAAQVEADALDTLLERRLAELLSARQVRELPATYRVFGTWHEELRHFHSQIQHLGMHLAHTYAPILEVIWPETVSQVASTETPQAASEYE</sequence>